<organism evidence="2 3">
    <name type="scientific">Halodurantibacterium flavum</name>
    <dbReference type="NCBI Taxonomy" id="1382802"/>
    <lineage>
        <taxon>Bacteria</taxon>
        <taxon>Pseudomonadati</taxon>
        <taxon>Pseudomonadota</taxon>
        <taxon>Alphaproteobacteria</taxon>
        <taxon>Rhodobacterales</taxon>
        <taxon>Paracoccaceae</taxon>
        <taxon>Halodurantibacterium</taxon>
    </lineage>
</organism>
<dbReference type="InterPro" id="IPR038765">
    <property type="entry name" value="Papain-like_cys_pep_sf"/>
</dbReference>
<protein>
    <submittedName>
        <fullName evidence="2">Transglutaminase domain-containing protein</fullName>
    </submittedName>
</protein>
<feature type="domain" description="Cyclic nucleotide-binding" evidence="1">
    <location>
        <begin position="38"/>
        <end position="105"/>
    </location>
</feature>
<dbReference type="SUPFAM" id="SSF51206">
    <property type="entry name" value="cAMP-binding domain-like"/>
    <property type="match status" value="1"/>
</dbReference>
<dbReference type="SUPFAM" id="SSF54001">
    <property type="entry name" value="Cysteine proteinases"/>
    <property type="match status" value="1"/>
</dbReference>
<dbReference type="Proteomes" id="UP001597353">
    <property type="component" value="Unassembled WGS sequence"/>
</dbReference>
<evidence type="ECO:0000313" key="2">
    <source>
        <dbReference type="EMBL" id="MFD1913523.1"/>
    </source>
</evidence>
<gene>
    <name evidence="2" type="ORF">ACFSGJ_15020</name>
</gene>
<proteinExistence type="predicted"/>
<dbReference type="InterPro" id="IPR002931">
    <property type="entry name" value="Transglutaminase-like"/>
</dbReference>
<accession>A0ABW4S8V1</accession>
<dbReference type="InterPro" id="IPR018490">
    <property type="entry name" value="cNMP-bd_dom_sf"/>
</dbReference>
<dbReference type="PROSITE" id="PS50042">
    <property type="entry name" value="CNMP_BINDING_3"/>
    <property type="match status" value="1"/>
</dbReference>
<dbReference type="Pfam" id="PF01841">
    <property type="entry name" value="Transglut_core"/>
    <property type="match status" value="1"/>
</dbReference>
<comment type="caution">
    <text evidence="2">The sequence shown here is derived from an EMBL/GenBank/DDBJ whole genome shotgun (WGS) entry which is preliminary data.</text>
</comment>
<dbReference type="EMBL" id="JBHUGH010000012">
    <property type="protein sequence ID" value="MFD1913523.1"/>
    <property type="molecule type" value="Genomic_DNA"/>
</dbReference>
<name>A0ABW4S8V1_9RHOB</name>
<dbReference type="Gene3D" id="3.10.620.30">
    <property type="match status" value="1"/>
</dbReference>
<reference evidence="3" key="1">
    <citation type="journal article" date="2019" name="Int. J. Syst. Evol. Microbiol.">
        <title>The Global Catalogue of Microorganisms (GCM) 10K type strain sequencing project: providing services to taxonomists for standard genome sequencing and annotation.</title>
        <authorList>
            <consortium name="The Broad Institute Genomics Platform"/>
            <consortium name="The Broad Institute Genome Sequencing Center for Infectious Disease"/>
            <person name="Wu L."/>
            <person name="Ma J."/>
        </authorList>
    </citation>
    <scope>NUCLEOTIDE SEQUENCE [LARGE SCALE GENOMIC DNA]</scope>
    <source>
        <strain evidence="3">CGMCC 4.7242</strain>
    </source>
</reference>
<sequence length="369" mass="41120">MSYLSITSPKINFADWFKETPLGIRLGSMTDAIWRMGELRRIAAGDVLVAKGSVEHVLNVVLLGRLNDSLTWYGPGNHIGSAAILHGRAVADDIVASEDCTVWTLRMDSPLWRRGNSRAAELLMQVMEILELLPRDRPAPPRAVADAHAFCDVHHPLIQRTAAMLKRDNDSDTAAAIWAYVREMPYRFGAWQEPASQTLARGTGMCTTKSNVQVALSRACGLEAAYVEVGLEMSVLGLLIPDMWRYVMRPKVRHYFAAVKLGGRWHASDATYNGDCMDIFAQANPVLYQLQPYRFGENEPFNPGAFVNGEDPYAIDVRPDLAHEMSKSSRFEAHHFESLNTRLDQAQGLLRMPQLAMDPEAPRVAELTA</sequence>
<evidence type="ECO:0000313" key="3">
    <source>
        <dbReference type="Proteomes" id="UP001597353"/>
    </source>
</evidence>
<dbReference type="RefSeq" id="WP_390263512.1">
    <property type="nucleotide sequence ID" value="NZ_JBHUGH010000012.1"/>
</dbReference>
<dbReference type="InterPro" id="IPR000595">
    <property type="entry name" value="cNMP-bd_dom"/>
</dbReference>
<keyword evidence="3" id="KW-1185">Reference proteome</keyword>
<evidence type="ECO:0000259" key="1">
    <source>
        <dbReference type="PROSITE" id="PS50042"/>
    </source>
</evidence>